<feature type="domain" description="THIF-type NAD/FAD binding fold" evidence="1">
    <location>
        <begin position="175"/>
        <end position="301"/>
    </location>
</feature>
<dbReference type="InterPro" id="IPR035985">
    <property type="entry name" value="Ubiquitin-activating_enz"/>
</dbReference>
<dbReference type="Proteomes" id="UP001206895">
    <property type="component" value="Unassembled WGS sequence"/>
</dbReference>
<comment type="caution">
    <text evidence="3">The sequence shown here is derived from an EMBL/GenBank/DDBJ whole genome shotgun (WGS) entry which is preliminary data.</text>
</comment>
<dbReference type="Pfam" id="PF00899">
    <property type="entry name" value="ThiF"/>
    <property type="match status" value="1"/>
</dbReference>
<dbReference type="InterPro" id="IPR000594">
    <property type="entry name" value="ThiF_NAD_FAD-bd"/>
</dbReference>
<name>A0ABT1HDA5_9NOCA</name>
<dbReference type="RefSeq" id="WP_253660944.1">
    <property type="nucleotide sequence ID" value="NZ_BAAAJQ010000001.1"/>
</dbReference>
<dbReference type="SUPFAM" id="SSF69572">
    <property type="entry name" value="Activating enzymes of the ubiquitin-like proteins"/>
    <property type="match status" value="1"/>
</dbReference>
<evidence type="ECO:0000313" key="4">
    <source>
        <dbReference type="Proteomes" id="UP001206895"/>
    </source>
</evidence>
<sequence length="394" mass="43203">MSLLLISRSPDLEELHLAGYAIEVQCGFLLVRDVPYLDSTGSVRNGTLCCALELAGERTAQPTDHTMLFEGEIPHRSDGGPLTILAGSGRQNPVQGVWADHHFSRKPTDNGHRYRDYFHKVTTYVSILESEAQAVDPHVTARSNIPVPVLEGEQSVFVYSDTASSRAGIERTAARLAVGPVAIIGLGGSGGYVLDLVAKTPVTEVHLFDGDRFIQHNAFRAPGAPALDDLEQIPSKVDYFSRIYSRMHNGVRSHPYRIDTDNVTELATMSFVFVAVDDGEARRQICSGLEQLGVSFIDVGMGVYEVNQILGGQVRITASTLNNRESAHARLPFGSRDPNNDYMSNIQIADLNCLAATLAVIRWKKLVGFYQDTENEMNTVYSVGGNCLINEDYL</sequence>
<gene>
    <name evidence="3" type="ORF">LX13_001726</name>
</gene>
<dbReference type="EMBL" id="JAMTCJ010000002">
    <property type="protein sequence ID" value="MCP2175907.1"/>
    <property type="molecule type" value="Genomic_DNA"/>
</dbReference>
<reference evidence="3 4" key="1">
    <citation type="submission" date="2022-06" db="EMBL/GenBank/DDBJ databases">
        <title>Genomic Encyclopedia of Archaeal and Bacterial Type Strains, Phase II (KMG-II): from individual species to whole genera.</title>
        <authorList>
            <person name="Goeker M."/>
        </authorList>
    </citation>
    <scope>NUCLEOTIDE SEQUENCE [LARGE SCALE GENOMIC DNA]</scope>
    <source>
        <strain evidence="3 4">DSM 44693</strain>
    </source>
</reference>
<evidence type="ECO:0000259" key="2">
    <source>
        <dbReference type="Pfam" id="PF20590"/>
    </source>
</evidence>
<dbReference type="NCBIfam" id="NF004804">
    <property type="entry name" value="PRK06153.1-3"/>
    <property type="match status" value="1"/>
</dbReference>
<evidence type="ECO:0000313" key="3">
    <source>
        <dbReference type="EMBL" id="MCP2175907.1"/>
    </source>
</evidence>
<dbReference type="CDD" id="cd01483">
    <property type="entry name" value="E1_enzyme_family"/>
    <property type="match status" value="1"/>
</dbReference>
<dbReference type="InterPro" id="IPR046741">
    <property type="entry name" value="DUF6791"/>
</dbReference>
<evidence type="ECO:0000259" key="1">
    <source>
        <dbReference type="Pfam" id="PF00899"/>
    </source>
</evidence>
<dbReference type="NCBIfam" id="NF004805">
    <property type="entry name" value="PRK06153.1-4"/>
    <property type="match status" value="1"/>
</dbReference>
<protein>
    <submittedName>
        <fullName evidence="3">ThiF family protein</fullName>
    </submittedName>
</protein>
<dbReference type="Gene3D" id="3.40.50.720">
    <property type="entry name" value="NAD(P)-binding Rossmann-like Domain"/>
    <property type="match status" value="1"/>
</dbReference>
<keyword evidence="4" id="KW-1185">Reference proteome</keyword>
<proteinExistence type="predicted"/>
<feature type="domain" description="DUF6791" evidence="2">
    <location>
        <begin position="10"/>
        <end position="162"/>
    </location>
</feature>
<dbReference type="Pfam" id="PF20590">
    <property type="entry name" value="DUF6791"/>
    <property type="match status" value="1"/>
</dbReference>
<accession>A0ABT1HDA5</accession>
<organism evidence="3 4">
    <name type="scientific">Williamsia maris</name>
    <dbReference type="NCBI Taxonomy" id="72806"/>
    <lineage>
        <taxon>Bacteria</taxon>
        <taxon>Bacillati</taxon>
        <taxon>Actinomycetota</taxon>
        <taxon>Actinomycetes</taxon>
        <taxon>Mycobacteriales</taxon>
        <taxon>Nocardiaceae</taxon>
        <taxon>Williamsia</taxon>
    </lineage>
</organism>